<keyword evidence="2" id="KW-0812">Transmembrane</keyword>
<dbReference type="AlphaFoldDB" id="A0A550BU32"/>
<protein>
    <recommendedName>
        <fullName evidence="3">DUF6533 domain-containing protein</fullName>
    </recommendedName>
</protein>
<evidence type="ECO:0000259" key="3">
    <source>
        <dbReference type="Pfam" id="PF20151"/>
    </source>
</evidence>
<proteinExistence type="predicted"/>
<comment type="caution">
    <text evidence="4">The sequence shown here is derived from an EMBL/GenBank/DDBJ whole genome shotgun (WGS) entry which is preliminary data.</text>
</comment>
<evidence type="ECO:0000313" key="4">
    <source>
        <dbReference type="EMBL" id="TRM56058.1"/>
    </source>
</evidence>
<accession>A0A550BU32</accession>
<feature type="transmembrane region" description="Helical" evidence="2">
    <location>
        <begin position="112"/>
        <end position="131"/>
    </location>
</feature>
<evidence type="ECO:0000256" key="2">
    <source>
        <dbReference type="SAM" id="Phobius"/>
    </source>
</evidence>
<dbReference type="Pfam" id="PF20151">
    <property type="entry name" value="DUF6533"/>
    <property type="match status" value="1"/>
</dbReference>
<name>A0A550BU32_9AGAR</name>
<dbReference type="EMBL" id="VDMD01000081">
    <property type="protein sequence ID" value="TRM56058.1"/>
    <property type="molecule type" value="Genomic_DNA"/>
</dbReference>
<feature type="transmembrane region" description="Helical" evidence="2">
    <location>
        <begin position="192"/>
        <end position="216"/>
    </location>
</feature>
<dbReference type="OrthoDB" id="3267855at2759"/>
<evidence type="ECO:0000256" key="1">
    <source>
        <dbReference type="SAM" id="MobiDB-lite"/>
    </source>
</evidence>
<feature type="region of interest" description="Disordered" evidence="1">
    <location>
        <begin position="305"/>
        <end position="326"/>
    </location>
</feature>
<organism evidence="4 5">
    <name type="scientific">Schizophyllum amplum</name>
    <dbReference type="NCBI Taxonomy" id="97359"/>
    <lineage>
        <taxon>Eukaryota</taxon>
        <taxon>Fungi</taxon>
        <taxon>Dikarya</taxon>
        <taxon>Basidiomycota</taxon>
        <taxon>Agaricomycotina</taxon>
        <taxon>Agaricomycetes</taxon>
        <taxon>Agaricomycetidae</taxon>
        <taxon>Agaricales</taxon>
        <taxon>Schizophyllaceae</taxon>
        <taxon>Schizophyllum</taxon>
    </lineage>
</organism>
<dbReference type="InterPro" id="IPR045340">
    <property type="entry name" value="DUF6533"/>
</dbReference>
<evidence type="ECO:0000313" key="5">
    <source>
        <dbReference type="Proteomes" id="UP000320762"/>
    </source>
</evidence>
<reference evidence="4 5" key="1">
    <citation type="journal article" date="2019" name="New Phytol.">
        <title>Comparative genomics reveals unique wood-decay strategies and fruiting body development in the Schizophyllaceae.</title>
        <authorList>
            <person name="Almasi E."/>
            <person name="Sahu N."/>
            <person name="Krizsan K."/>
            <person name="Balint B."/>
            <person name="Kovacs G.M."/>
            <person name="Kiss B."/>
            <person name="Cseklye J."/>
            <person name="Drula E."/>
            <person name="Henrissat B."/>
            <person name="Nagy I."/>
            <person name="Chovatia M."/>
            <person name="Adam C."/>
            <person name="LaButti K."/>
            <person name="Lipzen A."/>
            <person name="Riley R."/>
            <person name="Grigoriev I.V."/>
            <person name="Nagy L.G."/>
        </authorList>
    </citation>
    <scope>NUCLEOTIDE SEQUENCE [LARGE SCALE GENOMIC DNA]</scope>
    <source>
        <strain evidence="4 5">NL-1724</strain>
    </source>
</reference>
<dbReference type="Proteomes" id="UP000320762">
    <property type="component" value="Unassembled WGS sequence"/>
</dbReference>
<feature type="domain" description="DUF6533" evidence="3">
    <location>
        <begin position="14"/>
        <end position="55"/>
    </location>
</feature>
<gene>
    <name evidence="4" type="ORF">BD626DRAFT_520945</name>
</gene>
<feature type="transmembrane region" description="Helical" evidence="2">
    <location>
        <begin position="151"/>
        <end position="171"/>
    </location>
</feature>
<keyword evidence="2" id="KW-0472">Membrane</keyword>
<feature type="transmembrane region" description="Helical" evidence="2">
    <location>
        <begin position="47"/>
        <end position="70"/>
    </location>
</feature>
<keyword evidence="5" id="KW-1185">Reference proteome</keyword>
<feature type="transmembrane region" description="Helical" evidence="2">
    <location>
        <begin position="6"/>
        <end position="26"/>
    </location>
</feature>
<sequence length="326" mass="36011">MDDGQPYAFVQYCLQWSSITLLYYDFSLTFADERKLIWGRKLGVTTLLFVLCRYALVANVLYLLAISDIIVEVRHDFCDSAYQSISALSVLGRTAVLSTWATRTWAVWGRNIYIITFLGLLVCACTALDCYQASGAQCTGPATHQEVSDVLSIMVVVFEFSSTALTMYRCIPAMREQRRMETPITSQQTLGVAIFQQGTAVSLFTVTALILNYPFFPSISGILTARFILHLRSIAGQDVVSSQRATGDATQLSRLSFTGDVSRTAADEQDIVSQTDSVAMAGLRDQAVMDDGSLPADDEDILEAPLRPTSAHWKGKKRKSFTPEDV</sequence>
<keyword evidence="2" id="KW-1133">Transmembrane helix</keyword>